<evidence type="ECO:0000313" key="1">
    <source>
        <dbReference type="EMBL" id="KPM04951.1"/>
    </source>
</evidence>
<dbReference type="OrthoDB" id="6497922at2759"/>
<dbReference type="AlphaFoldDB" id="A0A132A1Z8"/>
<sequence length="166" mass="19146">MASFQIISNKLFKLYVDQFPQKVQQKRAIREFPAGNRRRCRPPRCKPYASVLKAQCSSIELQIRYPSNQYGYNHSIDHWGTIYCNDQVLGYQIWLIGYGIVKKFHPNEPIILDGLIPGKRYCFNGWAYNSCGPGPVFTLEGVCAKNSDDCHSISDEHCELDVDYSW</sequence>
<organism evidence="1 2">
    <name type="scientific">Sarcoptes scabiei</name>
    <name type="common">Itch mite</name>
    <name type="synonym">Acarus scabiei</name>
    <dbReference type="NCBI Taxonomy" id="52283"/>
    <lineage>
        <taxon>Eukaryota</taxon>
        <taxon>Metazoa</taxon>
        <taxon>Ecdysozoa</taxon>
        <taxon>Arthropoda</taxon>
        <taxon>Chelicerata</taxon>
        <taxon>Arachnida</taxon>
        <taxon>Acari</taxon>
        <taxon>Acariformes</taxon>
        <taxon>Sarcoptiformes</taxon>
        <taxon>Astigmata</taxon>
        <taxon>Psoroptidia</taxon>
        <taxon>Sarcoptoidea</taxon>
        <taxon>Sarcoptidae</taxon>
        <taxon>Sarcoptinae</taxon>
        <taxon>Sarcoptes</taxon>
    </lineage>
</organism>
<protein>
    <submittedName>
        <fullName evidence="1">Uncharacterized protein</fullName>
    </submittedName>
</protein>
<comment type="caution">
    <text evidence="1">The sequence shown here is derived from an EMBL/GenBank/DDBJ whole genome shotgun (WGS) entry which is preliminary data.</text>
</comment>
<dbReference type="VEuPathDB" id="VectorBase:SSCA001940"/>
<proteinExistence type="predicted"/>
<dbReference type="Proteomes" id="UP000616769">
    <property type="component" value="Unassembled WGS sequence"/>
</dbReference>
<accession>A0A132A1Z8</accession>
<name>A0A132A1Z8_SARSC</name>
<gene>
    <name evidence="1" type="ORF">QR98_0034070</name>
</gene>
<evidence type="ECO:0000313" key="2">
    <source>
        <dbReference type="Proteomes" id="UP000616769"/>
    </source>
</evidence>
<dbReference type="EMBL" id="JXLN01010016">
    <property type="protein sequence ID" value="KPM04951.1"/>
    <property type="molecule type" value="Genomic_DNA"/>
</dbReference>
<reference evidence="1 2" key="1">
    <citation type="journal article" date="2015" name="Parasit. Vectors">
        <title>Draft genome of the scabies mite.</title>
        <authorList>
            <person name="Rider S.D.Jr."/>
            <person name="Morgan M.S."/>
            <person name="Arlian L.G."/>
        </authorList>
    </citation>
    <scope>NUCLEOTIDE SEQUENCE [LARGE SCALE GENOMIC DNA]</scope>
    <source>
        <strain evidence="1">Arlian Lab</strain>
    </source>
</reference>